<dbReference type="EMBL" id="FR824075">
    <property type="protein sequence ID" value="CCA17141.1"/>
    <property type="molecule type" value="Genomic_DNA"/>
</dbReference>
<dbReference type="AlphaFoldDB" id="F0W7P0"/>
<accession>F0W7P0</accession>
<reference evidence="1" key="2">
    <citation type="submission" date="2011-02" db="EMBL/GenBank/DDBJ databases">
        <authorList>
            <person name="MacLean D."/>
        </authorList>
    </citation>
    <scope>NUCLEOTIDE SEQUENCE</scope>
</reference>
<organism evidence="1">
    <name type="scientific">Albugo laibachii Nc14</name>
    <dbReference type="NCBI Taxonomy" id="890382"/>
    <lineage>
        <taxon>Eukaryota</taxon>
        <taxon>Sar</taxon>
        <taxon>Stramenopiles</taxon>
        <taxon>Oomycota</taxon>
        <taxon>Peronosporomycetes</taxon>
        <taxon>Albuginales</taxon>
        <taxon>Albuginaceae</taxon>
        <taxon>Albugo</taxon>
    </lineage>
</organism>
<proteinExistence type="predicted"/>
<reference evidence="1" key="1">
    <citation type="journal article" date="2011" name="PLoS Biol.">
        <title>Gene gain and loss during evolution of obligate parasitism in the white rust pathogen of Arabidopsis thaliana.</title>
        <authorList>
            <person name="Kemen E."/>
            <person name="Gardiner A."/>
            <person name="Schultz-Larsen T."/>
            <person name="Kemen A.C."/>
            <person name="Balmuth A.L."/>
            <person name="Robert-Seilaniantz A."/>
            <person name="Bailey K."/>
            <person name="Holub E."/>
            <person name="Studholme D.J."/>
            <person name="Maclean D."/>
            <person name="Jones J.D."/>
        </authorList>
    </citation>
    <scope>NUCLEOTIDE SEQUENCE</scope>
</reference>
<name>F0W7P0_9STRA</name>
<protein>
    <submittedName>
        <fullName evidence="1">AlNc14C30G2844 protein</fullName>
    </submittedName>
</protein>
<dbReference type="HOGENOM" id="CLU_1231772_0_0_1"/>
<gene>
    <name evidence="1" type="primary">AlNc14C30G2844</name>
    <name evidence="1" type="ORF">ALNC14_032840</name>
</gene>
<evidence type="ECO:0000313" key="1">
    <source>
        <dbReference type="EMBL" id="CCA17141.1"/>
    </source>
</evidence>
<sequence>MKNTTIMNKKPQKSRIEWHARSQAGDSQSVRASCLAMEKVENGCSQWSEVLWHHADHPERQAVKRHSGGGSVMVWAAFSGLGKTELKFISVGQDGKVTVVVKNKTKRVAFQGQLLEAIIFATLKIREETIERVLNAAMIKKVANDIVRNSNVVDIKSAHKIQAQFNDHSRIRRCVFDSAGVEDVENEDDLATQHKTNDLVDRFREMLLLESHIGDVTASRYLLSE</sequence>